<evidence type="ECO:0000313" key="1">
    <source>
        <dbReference type="EMBL" id="AIE87236.1"/>
    </source>
</evidence>
<dbReference type="Proteomes" id="UP000027982">
    <property type="component" value="Chromosome"/>
</dbReference>
<reference evidence="1 2" key="1">
    <citation type="journal article" date="2014" name="PLoS ONE">
        <title>The first complete genome sequence of the class fimbriimonadia in the phylum armatimonadetes.</title>
        <authorList>
            <person name="Hu Z.Y."/>
            <person name="Wang Y.Z."/>
            <person name="Im W.T."/>
            <person name="Wang S.Y."/>
            <person name="Zhao G.P."/>
            <person name="Zheng H.J."/>
            <person name="Quan Z.X."/>
        </authorList>
    </citation>
    <scope>NUCLEOTIDE SEQUENCE [LARGE SCALE GENOMIC DNA]</scope>
    <source>
        <strain evidence="1">Gsoil 348</strain>
    </source>
</reference>
<dbReference type="KEGG" id="fgi:OP10G_3868"/>
<dbReference type="EMBL" id="CP007139">
    <property type="protein sequence ID" value="AIE87236.1"/>
    <property type="molecule type" value="Genomic_DNA"/>
</dbReference>
<evidence type="ECO:0000313" key="2">
    <source>
        <dbReference type="Proteomes" id="UP000027982"/>
    </source>
</evidence>
<accession>A0A068NUW1</accession>
<gene>
    <name evidence="1" type="ORF">OP10G_3868</name>
</gene>
<proteinExistence type="predicted"/>
<protein>
    <submittedName>
        <fullName evidence="1">Uncharacterized protein</fullName>
    </submittedName>
</protein>
<sequence>MQSRPGDIRKEGPWLDLPMAVAICRMDGNLKPMYGLSGLTRACDSLTQSVVAAGWLVPAREPIVVR</sequence>
<dbReference type="HOGENOM" id="CLU_2824786_0_0_0"/>
<keyword evidence="2" id="KW-1185">Reference proteome</keyword>
<name>A0A068NUW1_FIMGI</name>
<dbReference type="STRING" id="661478.OP10G_3868"/>
<dbReference type="AlphaFoldDB" id="A0A068NUW1"/>
<organism evidence="1 2">
    <name type="scientific">Fimbriimonas ginsengisoli Gsoil 348</name>
    <dbReference type="NCBI Taxonomy" id="661478"/>
    <lineage>
        <taxon>Bacteria</taxon>
        <taxon>Bacillati</taxon>
        <taxon>Armatimonadota</taxon>
        <taxon>Fimbriimonadia</taxon>
        <taxon>Fimbriimonadales</taxon>
        <taxon>Fimbriimonadaceae</taxon>
        <taxon>Fimbriimonas</taxon>
    </lineage>
</organism>